<dbReference type="RefSeq" id="WP_310023203.1">
    <property type="nucleotide sequence ID" value="NZ_JAVDUM010000019.1"/>
</dbReference>
<comment type="caution">
    <text evidence="3">The sequence shown here is derived from an EMBL/GenBank/DDBJ whole genome shotgun (WGS) entry which is preliminary data.</text>
</comment>
<evidence type="ECO:0000256" key="1">
    <source>
        <dbReference type="ARBA" id="ARBA00022801"/>
    </source>
</evidence>
<evidence type="ECO:0000259" key="2">
    <source>
        <dbReference type="Pfam" id="PF00561"/>
    </source>
</evidence>
<dbReference type="InterPro" id="IPR029058">
    <property type="entry name" value="AB_hydrolase_fold"/>
</dbReference>
<dbReference type="InterPro" id="IPR000073">
    <property type="entry name" value="AB_hydrolase_1"/>
</dbReference>
<accession>A0ABU1SH40</accession>
<evidence type="ECO:0000313" key="3">
    <source>
        <dbReference type="EMBL" id="MDR6868926.1"/>
    </source>
</evidence>
<dbReference type="PRINTS" id="PR00412">
    <property type="entry name" value="EPOXHYDRLASE"/>
</dbReference>
<keyword evidence="1" id="KW-0378">Hydrolase</keyword>
<organism evidence="3 4">
    <name type="scientific">Microbacterium resistens</name>
    <dbReference type="NCBI Taxonomy" id="156977"/>
    <lineage>
        <taxon>Bacteria</taxon>
        <taxon>Bacillati</taxon>
        <taxon>Actinomycetota</taxon>
        <taxon>Actinomycetes</taxon>
        <taxon>Micrococcales</taxon>
        <taxon>Microbacteriaceae</taxon>
        <taxon>Microbacterium</taxon>
    </lineage>
</organism>
<dbReference type="EMBL" id="JAVDUM010000019">
    <property type="protein sequence ID" value="MDR6868926.1"/>
    <property type="molecule type" value="Genomic_DNA"/>
</dbReference>
<dbReference type="SUPFAM" id="SSF53474">
    <property type="entry name" value="alpha/beta-Hydrolases"/>
    <property type="match status" value="1"/>
</dbReference>
<gene>
    <name evidence="3" type="ORF">J2Y69_003552</name>
</gene>
<dbReference type="Proteomes" id="UP001259347">
    <property type="component" value="Unassembled WGS sequence"/>
</dbReference>
<dbReference type="PANTHER" id="PTHR43329">
    <property type="entry name" value="EPOXIDE HYDROLASE"/>
    <property type="match status" value="1"/>
</dbReference>
<dbReference type="Gene3D" id="3.40.50.1820">
    <property type="entry name" value="alpha/beta hydrolase"/>
    <property type="match status" value="1"/>
</dbReference>
<feature type="domain" description="AB hydrolase-1" evidence="2">
    <location>
        <begin position="36"/>
        <end position="299"/>
    </location>
</feature>
<name>A0ABU1SH40_9MICO</name>
<sequence length="320" mass="35510">MSSATHPTSFPEPTIIAVNGVELEVFEAGRHNAGRPIVLCHGFPDIAYTWRNQVPALVAAGYHVIAPNQRGYGNSSRPAEVVAYDIEHLTGDLVALLDHFGYADATFIGHDWGAFVVWSLTLLHPERVNGVIALSLPYLVRGDVPWLDFMEAVLGSDYYFVHFNRQPGVADAVFDADPARFLNNLYRRNEPLMPPQPGMVLIETARTERPLGDPLLSESELSVYTAAFARSGFTGGINWYRNLNRAWHQLADADPIIHQPALMIYGERDAVARAEHLATFVPNVEEVSLDSGHWIHQERPEETTRAILEWLRAGTAPAAL</sequence>
<protein>
    <submittedName>
        <fullName evidence="3">Pimeloyl-ACP methyl ester carboxylesterase</fullName>
    </submittedName>
</protein>
<proteinExistence type="predicted"/>
<dbReference type="Pfam" id="PF00561">
    <property type="entry name" value="Abhydrolase_1"/>
    <property type="match status" value="1"/>
</dbReference>
<reference evidence="3 4" key="1">
    <citation type="submission" date="2023-07" db="EMBL/GenBank/DDBJ databases">
        <title>Sorghum-associated microbial communities from plants grown in Nebraska, USA.</title>
        <authorList>
            <person name="Schachtman D."/>
        </authorList>
    </citation>
    <scope>NUCLEOTIDE SEQUENCE [LARGE SCALE GENOMIC DNA]</scope>
    <source>
        <strain evidence="3 4">2980</strain>
    </source>
</reference>
<evidence type="ECO:0000313" key="4">
    <source>
        <dbReference type="Proteomes" id="UP001259347"/>
    </source>
</evidence>
<dbReference type="InterPro" id="IPR000639">
    <property type="entry name" value="Epox_hydrolase-like"/>
</dbReference>
<keyword evidence="4" id="KW-1185">Reference proteome</keyword>